<dbReference type="Proteomes" id="UP000799767">
    <property type="component" value="Unassembled WGS sequence"/>
</dbReference>
<sequence>MPLAAIRAVSKGQNGIGAFVLQCKRLDFHYCDWAGSSRGMNEYLRTHLARFAASNPSIEVTVSPKPRQHPVIKGVYVNGREKAICVRNMTPAEIINKVQLLKTDSGEKMKKSHRAGRNMVTSINESVRGVWDPFHRTGERFKI</sequence>
<name>A0A6A6Q2E7_9PEZI</name>
<accession>A0A6A6Q2E7</accession>
<dbReference type="PANTHER" id="PTHR21396:SF2">
    <property type="entry name" value="LARGE RIBOSOMAL SUBUNIT PROTEIN ML43"/>
    <property type="match status" value="1"/>
</dbReference>
<dbReference type="PANTHER" id="PTHR21396">
    <property type="entry name" value="39S RIBOSOMAL PROTEIN L43"/>
    <property type="match status" value="1"/>
</dbReference>
<feature type="domain" description="Ribosomal protein/NADH dehydrogenase" evidence="7">
    <location>
        <begin position="32"/>
        <end position="105"/>
    </location>
</feature>
<dbReference type="Pfam" id="PF05047">
    <property type="entry name" value="L51_S25_CI-B8"/>
    <property type="match status" value="1"/>
</dbReference>
<dbReference type="InterPro" id="IPR036249">
    <property type="entry name" value="Thioredoxin-like_sf"/>
</dbReference>
<dbReference type="RefSeq" id="XP_033592738.1">
    <property type="nucleotide sequence ID" value="XM_033735880.1"/>
</dbReference>
<dbReference type="Gene3D" id="3.40.30.10">
    <property type="entry name" value="Glutaredoxin"/>
    <property type="match status" value="1"/>
</dbReference>
<dbReference type="GO" id="GO:0005762">
    <property type="term" value="C:mitochondrial large ribosomal subunit"/>
    <property type="evidence" value="ECO:0007669"/>
    <property type="project" value="TreeGrafter"/>
</dbReference>
<dbReference type="AlphaFoldDB" id="A0A6A6Q2E7"/>
<keyword evidence="4" id="KW-0496">Mitochondrion</keyword>
<evidence type="ECO:0000256" key="5">
    <source>
        <dbReference type="ARBA" id="ARBA00023274"/>
    </source>
</evidence>
<keyword evidence="5" id="KW-0687">Ribonucleoprotein</keyword>
<evidence type="ECO:0000259" key="7">
    <source>
        <dbReference type="SMART" id="SM00916"/>
    </source>
</evidence>
<comment type="subcellular location">
    <subcellularLocation>
        <location evidence="1">Mitochondrion</location>
    </subcellularLocation>
</comment>
<dbReference type="GO" id="GO:0003735">
    <property type="term" value="F:structural constituent of ribosome"/>
    <property type="evidence" value="ECO:0007669"/>
    <property type="project" value="InterPro"/>
</dbReference>
<evidence type="ECO:0000313" key="8">
    <source>
        <dbReference type="EMBL" id="KAF2486169.1"/>
    </source>
</evidence>
<keyword evidence="9" id="KW-1185">Reference proteome</keyword>
<dbReference type="InterPro" id="IPR039927">
    <property type="entry name" value="Ribosomal_mL43"/>
</dbReference>
<dbReference type="SUPFAM" id="SSF52833">
    <property type="entry name" value="Thioredoxin-like"/>
    <property type="match status" value="1"/>
</dbReference>
<comment type="similarity">
    <text evidence="2">Belongs to the mitochondrion-specific ribosomal protein mL43 family.</text>
</comment>
<dbReference type="OrthoDB" id="88at2759"/>
<gene>
    <name evidence="8" type="ORF">BDY17DRAFT_315097</name>
</gene>
<evidence type="ECO:0000256" key="4">
    <source>
        <dbReference type="ARBA" id="ARBA00023128"/>
    </source>
</evidence>
<evidence type="ECO:0000256" key="3">
    <source>
        <dbReference type="ARBA" id="ARBA00022980"/>
    </source>
</evidence>
<evidence type="ECO:0000256" key="1">
    <source>
        <dbReference type="ARBA" id="ARBA00004173"/>
    </source>
</evidence>
<evidence type="ECO:0000256" key="2">
    <source>
        <dbReference type="ARBA" id="ARBA00006073"/>
    </source>
</evidence>
<dbReference type="GeneID" id="54476882"/>
<dbReference type="EMBL" id="MU001632">
    <property type="protein sequence ID" value="KAF2486169.1"/>
    <property type="molecule type" value="Genomic_DNA"/>
</dbReference>
<proteinExistence type="inferred from homology"/>
<dbReference type="InterPro" id="IPR007741">
    <property type="entry name" value="Ribosomal_mL43/mS25/NADH_DH"/>
</dbReference>
<organism evidence="8 9">
    <name type="scientific">Neohortaea acidophila</name>
    <dbReference type="NCBI Taxonomy" id="245834"/>
    <lineage>
        <taxon>Eukaryota</taxon>
        <taxon>Fungi</taxon>
        <taxon>Dikarya</taxon>
        <taxon>Ascomycota</taxon>
        <taxon>Pezizomycotina</taxon>
        <taxon>Dothideomycetes</taxon>
        <taxon>Dothideomycetidae</taxon>
        <taxon>Mycosphaerellales</taxon>
        <taxon>Teratosphaeriaceae</taxon>
        <taxon>Neohortaea</taxon>
    </lineage>
</organism>
<evidence type="ECO:0000256" key="6">
    <source>
        <dbReference type="ARBA" id="ARBA00035188"/>
    </source>
</evidence>
<evidence type="ECO:0000313" key="9">
    <source>
        <dbReference type="Proteomes" id="UP000799767"/>
    </source>
</evidence>
<protein>
    <recommendedName>
        <fullName evidence="6">Large ribosomal subunit protein mL43</fullName>
    </recommendedName>
</protein>
<dbReference type="FunFam" id="3.40.30.10:FF:000173">
    <property type="entry name" value="Mitochondrial 54S ribosomal protein"/>
    <property type="match status" value="1"/>
</dbReference>
<keyword evidence="3" id="KW-0689">Ribosomal protein</keyword>
<dbReference type="SMART" id="SM00916">
    <property type="entry name" value="L51_S25_CI-B8"/>
    <property type="match status" value="1"/>
</dbReference>
<reference evidence="8" key="1">
    <citation type="journal article" date="2020" name="Stud. Mycol.">
        <title>101 Dothideomycetes genomes: a test case for predicting lifestyles and emergence of pathogens.</title>
        <authorList>
            <person name="Haridas S."/>
            <person name="Albert R."/>
            <person name="Binder M."/>
            <person name="Bloem J."/>
            <person name="Labutti K."/>
            <person name="Salamov A."/>
            <person name="Andreopoulos B."/>
            <person name="Baker S."/>
            <person name="Barry K."/>
            <person name="Bills G."/>
            <person name="Bluhm B."/>
            <person name="Cannon C."/>
            <person name="Castanera R."/>
            <person name="Culley D."/>
            <person name="Daum C."/>
            <person name="Ezra D."/>
            <person name="Gonzalez J."/>
            <person name="Henrissat B."/>
            <person name="Kuo A."/>
            <person name="Liang C."/>
            <person name="Lipzen A."/>
            <person name="Lutzoni F."/>
            <person name="Magnuson J."/>
            <person name="Mondo S."/>
            <person name="Nolan M."/>
            <person name="Ohm R."/>
            <person name="Pangilinan J."/>
            <person name="Park H.-J."/>
            <person name="Ramirez L."/>
            <person name="Alfaro M."/>
            <person name="Sun H."/>
            <person name="Tritt A."/>
            <person name="Yoshinaga Y."/>
            <person name="Zwiers L.-H."/>
            <person name="Turgeon B."/>
            <person name="Goodwin S."/>
            <person name="Spatafora J."/>
            <person name="Crous P."/>
            <person name="Grigoriev I."/>
        </authorList>
    </citation>
    <scope>NUCLEOTIDE SEQUENCE</scope>
    <source>
        <strain evidence="8">CBS 113389</strain>
    </source>
</reference>
<dbReference type="GO" id="GO:0032543">
    <property type="term" value="P:mitochondrial translation"/>
    <property type="evidence" value="ECO:0007669"/>
    <property type="project" value="InterPro"/>
</dbReference>